<dbReference type="EMBL" id="RBUA01000682">
    <property type="protein sequence ID" value="RMU56787.1"/>
    <property type="molecule type" value="Genomic_DNA"/>
</dbReference>
<dbReference type="Proteomes" id="UP000280395">
    <property type="component" value="Unassembled WGS sequence"/>
</dbReference>
<reference evidence="1 2" key="1">
    <citation type="submission" date="2018-08" db="EMBL/GenBank/DDBJ databases">
        <title>Recombination of ecologically and evolutionarily significant loci maintains genetic cohesion in the Pseudomonas syringae species complex.</title>
        <authorList>
            <person name="Dillon M."/>
            <person name="Thakur S."/>
            <person name="Almeida R.N.D."/>
            <person name="Weir B.S."/>
            <person name="Guttman D.S."/>
        </authorList>
    </citation>
    <scope>NUCLEOTIDE SEQUENCE [LARGE SCALE GENOMIC DNA]</scope>
    <source>
        <strain evidence="1 2">ICMP 14479</strain>
    </source>
</reference>
<comment type="caution">
    <text evidence="1">The sequence shown here is derived from an EMBL/GenBank/DDBJ whole genome shotgun (WGS) entry which is preliminary data.</text>
</comment>
<evidence type="ECO:0000313" key="2">
    <source>
        <dbReference type="Proteomes" id="UP000280395"/>
    </source>
</evidence>
<dbReference type="AlphaFoldDB" id="A0A3M5VGZ9"/>
<accession>A0A3M5VGZ9</accession>
<protein>
    <submittedName>
        <fullName evidence="1">Uncharacterized protein</fullName>
    </submittedName>
</protein>
<sequence>MLLIELVAACLLFGQLLFGEIVIGIIIEVRLSELAFPFGAYLLLIASGGQQISKVVQDTGWNVCQRHVQNPCDFELSLFDLQLKRCVFSVLSLALSLQPLLQPLAVRHLIGLSLLDDPVPVGRRWADTLVDQPGIDPAEQRHVLLRHRRADNRVRRVVLDGVRQAAFHTASAHTPHQVKLSPGIAGCPLAFHFHASGVFHQPLVHEPLPLGCHAQGNVMEALIERFVMPARHAVALVRHLVFDQPEDVGCRFHGIRLEPLHDGAVDGQVGFTIRPRYTGVRLAKQHSQEVFAMPNGAILPAFSSYTRTGVVLQAPAQRDPGPARFLVQRLFLIDNRCSLDISLLDGRKSGALGHFQFSVPLADGRSGIGNHPLQHIFKIFNAMATEAVERLRMQYLDDALPGNAFAFGYVTAL</sequence>
<gene>
    <name evidence="1" type="ORF">ALP29_200335</name>
</gene>
<evidence type="ECO:0000313" key="1">
    <source>
        <dbReference type="EMBL" id="RMU56787.1"/>
    </source>
</evidence>
<proteinExistence type="predicted"/>
<organism evidence="1 2">
    <name type="scientific">Pseudomonas syringae pv. avii</name>
    <dbReference type="NCBI Taxonomy" id="663959"/>
    <lineage>
        <taxon>Bacteria</taxon>
        <taxon>Pseudomonadati</taxon>
        <taxon>Pseudomonadota</taxon>
        <taxon>Gammaproteobacteria</taxon>
        <taxon>Pseudomonadales</taxon>
        <taxon>Pseudomonadaceae</taxon>
        <taxon>Pseudomonas</taxon>
        <taxon>Pseudomonas syringae</taxon>
    </lineage>
</organism>
<name>A0A3M5VGZ9_PSESX</name>